<evidence type="ECO:0000313" key="5">
    <source>
        <dbReference type="Proteomes" id="UP000554482"/>
    </source>
</evidence>
<feature type="compositionally biased region" description="Basic and acidic residues" evidence="1">
    <location>
        <begin position="160"/>
        <end position="170"/>
    </location>
</feature>
<dbReference type="EMBL" id="JABWDY010023783">
    <property type="protein sequence ID" value="KAF5190685.1"/>
    <property type="molecule type" value="Genomic_DNA"/>
</dbReference>
<keyword evidence="5" id="KW-1185">Reference proteome</keyword>
<evidence type="ECO:0000256" key="1">
    <source>
        <dbReference type="SAM" id="MobiDB-lite"/>
    </source>
</evidence>
<evidence type="ECO:0000259" key="2">
    <source>
        <dbReference type="Pfam" id="PF03108"/>
    </source>
</evidence>
<dbReference type="InterPro" id="IPR004332">
    <property type="entry name" value="Transposase_MuDR"/>
</dbReference>
<feature type="compositionally biased region" description="Acidic residues" evidence="1">
    <location>
        <begin position="174"/>
        <end position="200"/>
    </location>
</feature>
<evidence type="ECO:0000313" key="4">
    <source>
        <dbReference type="EMBL" id="KAF5190685.1"/>
    </source>
</evidence>
<dbReference type="Pfam" id="PF03108">
    <property type="entry name" value="DBD_Tnp_Mut"/>
    <property type="match status" value="1"/>
</dbReference>
<dbReference type="Pfam" id="PF26130">
    <property type="entry name" value="PB1-like"/>
    <property type="match status" value="1"/>
</dbReference>
<dbReference type="AlphaFoldDB" id="A0A7J6W2Z8"/>
<dbReference type="Proteomes" id="UP000554482">
    <property type="component" value="Unassembled WGS sequence"/>
</dbReference>
<evidence type="ECO:0000259" key="3">
    <source>
        <dbReference type="Pfam" id="PF26130"/>
    </source>
</evidence>
<feature type="region of interest" description="Disordered" evidence="1">
    <location>
        <begin position="160"/>
        <end position="256"/>
    </location>
</feature>
<feature type="domain" description="Transposase MuDR plant" evidence="2">
    <location>
        <begin position="310"/>
        <end position="371"/>
    </location>
</feature>
<protein>
    <recommendedName>
        <fullName evidence="6">Transposase MuDR plant domain-containing protein</fullName>
    </recommendedName>
</protein>
<gene>
    <name evidence="4" type="ORF">FRX31_019728</name>
</gene>
<proteinExistence type="predicted"/>
<name>A0A7J6W2Z8_THATH</name>
<accession>A0A7J6W2Z8</accession>
<dbReference type="InterPro" id="IPR058594">
    <property type="entry name" value="PB1-like_dom_pln"/>
</dbReference>
<dbReference type="OrthoDB" id="1918246at2759"/>
<feature type="domain" description="PB1-like" evidence="3">
    <location>
        <begin position="46"/>
        <end position="140"/>
    </location>
</feature>
<reference evidence="4 5" key="1">
    <citation type="submission" date="2020-06" db="EMBL/GenBank/DDBJ databases">
        <title>Transcriptomic and genomic resources for Thalictrum thalictroides and T. hernandezii: Facilitating candidate gene discovery in an emerging model plant lineage.</title>
        <authorList>
            <person name="Arias T."/>
            <person name="Riano-Pachon D.M."/>
            <person name="Di Stilio V.S."/>
        </authorList>
    </citation>
    <scope>NUCLEOTIDE SEQUENCE [LARGE SCALE GENOMIC DNA]</scope>
    <source>
        <strain evidence="5">cv. WT478/WT964</strain>
        <tissue evidence="4">Leaves</tissue>
    </source>
</reference>
<organism evidence="4 5">
    <name type="scientific">Thalictrum thalictroides</name>
    <name type="common">Rue-anemone</name>
    <name type="synonym">Anemone thalictroides</name>
    <dbReference type="NCBI Taxonomy" id="46969"/>
    <lineage>
        <taxon>Eukaryota</taxon>
        <taxon>Viridiplantae</taxon>
        <taxon>Streptophyta</taxon>
        <taxon>Embryophyta</taxon>
        <taxon>Tracheophyta</taxon>
        <taxon>Spermatophyta</taxon>
        <taxon>Magnoliopsida</taxon>
        <taxon>Ranunculales</taxon>
        <taxon>Ranunculaceae</taxon>
        <taxon>Thalictroideae</taxon>
        <taxon>Thalictrum</taxon>
    </lineage>
</organism>
<comment type="caution">
    <text evidence="4">The sequence shown here is derived from an EMBL/GenBank/DDBJ whole genome shotgun (WGS) entry which is preliminary data.</text>
</comment>
<sequence>MMEDGGGSTELDEDNVRRIDDDGGRLNHIDLMKNIAPTAAFRHIGFTLQIHHGGKLDFPITQYVGGEISQFGYIDVQKFCQKTLHYFVTKKCGYAYVESIYYKIPGKELKWGLRLILTEDDIKEMMKHVKDGDVIEVYVEGGVKQSNIQEERFLHYEDERVNEVEQRNENGAESSEDDEEYIASEEDVEYEQDEYEEENADVASLTHLSEDESDELWNLRESNIQKKKAKGKKNTQQQADRHNEPTPPLTEEPSLPLTIVEDLPDYDTEYDSCYYDSPVEDEENPGELISLKEKYEVYNPKMDMFKFEPSLGMLFASNTEVKNAFRDYSVVTGRSLRFAKNNRQMVIVKCKPGCPYRMYAAPIRKEATYQIRTLTSEHKCNKNFKVPMANASAN</sequence>
<evidence type="ECO:0008006" key="6">
    <source>
        <dbReference type="Google" id="ProtNLM"/>
    </source>
</evidence>